<dbReference type="InterPro" id="IPR015421">
    <property type="entry name" value="PyrdxlP-dep_Trfase_major"/>
</dbReference>
<evidence type="ECO:0000259" key="6">
    <source>
        <dbReference type="Pfam" id="PF00155"/>
    </source>
</evidence>
<dbReference type="Proteomes" id="UP000017048">
    <property type="component" value="Unassembled WGS sequence"/>
</dbReference>
<evidence type="ECO:0000313" key="7">
    <source>
        <dbReference type="EMBL" id="GAD85323.1"/>
    </source>
</evidence>
<dbReference type="SUPFAM" id="SSF53383">
    <property type="entry name" value="PLP-dependent transferases"/>
    <property type="match status" value="1"/>
</dbReference>
<keyword evidence="4 5" id="KW-0663">Pyridoxal phosphate</keyword>
<evidence type="ECO:0000256" key="1">
    <source>
        <dbReference type="ARBA" id="ARBA00001933"/>
    </source>
</evidence>
<protein>
    <submittedName>
        <fullName evidence="7">Phenylalanine aminotransferase</fullName>
    </submittedName>
</protein>
<comment type="cofactor">
    <cofactor evidence="1 5">
        <name>pyridoxal 5'-phosphate</name>
        <dbReference type="ChEBI" id="CHEBI:597326"/>
    </cofactor>
</comment>
<dbReference type="GeneID" id="91514046"/>
<evidence type="ECO:0000256" key="2">
    <source>
        <dbReference type="ARBA" id="ARBA00022576"/>
    </source>
</evidence>
<dbReference type="InterPro" id="IPR001917">
    <property type="entry name" value="Aminotrans_II_pyridoxalP_BS"/>
</dbReference>
<keyword evidence="8" id="KW-1185">Reference proteome</keyword>
<evidence type="ECO:0000256" key="4">
    <source>
        <dbReference type="ARBA" id="ARBA00022898"/>
    </source>
</evidence>
<evidence type="ECO:0000313" key="8">
    <source>
        <dbReference type="Proteomes" id="UP000017048"/>
    </source>
</evidence>
<comment type="similarity">
    <text evidence="5">Belongs to the class-II pyridoxal-phosphate-dependent aminotransferase family.</text>
</comment>
<sequence length="355" mass="37368">MRDAVSLNEYRSGEEADTSAVAIDLSNNALPFAPLPSVRTAIANEVQHAAAYPAAAYGTLRSAIARFACCGTDQVVVGPGSVGVLGYLLRWVAGHGGRVVFAVPAFDAYERVVIGAGGVPVPVAGTPSRWQPLESMVTAAGDDAAAILICAPHNPTGEHVSPDEVEMVLARVPRHTVVIVDEAYIEFDRNNDPAAILRMTQRYANLVVLRTFSKAYGLAGLRVGYAVGHADLIGACRSLAMPFGVNRLAVAAAVASLDVVDELGGQVDSVVRARSEFLTAIRGRGIDLADSYGNFVWVPMESPAPLVEHLRASGIAVRSYPDAGVRITVPAVTHIAEVVDVLADGYSRVEALSCR</sequence>
<comment type="caution">
    <text evidence="7">The sequence shown here is derived from an EMBL/GenBank/DDBJ whole genome shotgun (WGS) entry which is preliminary data.</text>
</comment>
<evidence type="ECO:0000256" key="3">
    <source>
        <dbReference type="ARBA" id="ARBA00022679"/>
    </source>
</evidence>
<reference evidence="7 8" key="1">
    <citation type="journal article" date="2014" name="BMC Genomics">
        <title>Genome based analysis of type-I polyketide synthase and nonribosomal peptide synthetase gene clusters in seven strains of five representative Nocardia species.</title>
        <authorList>
            <person name="Komaki H."/>
            <person name="Ichikawa N."/>
            <person name="Hosoyama A."/>
            <person name="Takahashi-Nakaguchi A."/>
            <person name="Matsuzawa T."/>
            <person name="Suzuki K."/>
            <person name="Fujita N."/>
            <person name="Gonoi T."/>
        </authorList>
    </citation>
    <scope>NUCLEOTIDE SEQUENCE [LARGE SCALE GENOMIC DNA]</scope>
    <source>
        <strain evidence="7 8">NBRC 15531</strain>
    </source>
</reference>
<keyword evidence="3" id="KW-0808">Transferase</keyword>
<keyword evidence="2 7" id="KW-0032">Aminotransferase</keyword>
<organism evidence="7 8">
    <name type="scientific">Nocardia asteroides NBRC 15531</name>
    <dbReference type="NCBI Taxonomy" id="1110697"/>
    <lineage>
        <taxon>Bacteria</taxon>
        <taxon>Bacillati</taxon>
        <taxon>Actinomycetota</taxon>
        <taxon>Actinomycetes</taxon>
        <taxon>Mycobacteriales</taxon>
        <taxon>Nocardiaceae</taxon>
        <taxon>Nocardia</taxon>
    </lineage>
</organism>
<name>U5EFY2_NOCAS</name>
<dbReference type="AlphaFoldDB" id="U5EFY2"/>
<dbReference type="PANTHER" id="PTHR43643">
    <property type="entry name" value="HISTIDINOL-PHOSPHATE AMINOTRANSFERASE 2"/>
    <property type="match status" value="1"/>
</dbReference>
<gene>
    <name evidence="7" type="primary">pat</name>
    <name evidence="7" type="ORF">NCAST_31_00160</name>
</gene>
<feature type="domain" description="Aminotransferase class I/classII large" evidence="6">
    <location>
        <begin position="23"/>
        <end position="334"/>
    </location>
</feature>
<evidence type="ECO:0000256" key="5">
    <source>
        <dbReference type="RuleBase" id="RU003693"/>
    </source>
</evidence>
<dbReference type="InterPro" id="IPR015424">
    <property type="entry name" value="PyrdxlP-dep_Trfase"/>
</dbReference>
<accession>U5EFY2</accession>
<proteinExistence type="inferred from homology"/>
<dbReference type="Gene3D" id="3.40.640.10">
    <property type="entry name" value="Type I PLP-dependent aspartate aminotransferase-like (Major domain)"/>
    <property type="match status" value="1"/>
</dbReference>
<dbReference type="InterPro" id="IPR004839">
    <property type="entry name" value="Aminotransferase_I/II_large"/>
</dbReference>
<dbReference type="Gene3D" id="3.90.1150.10">
    <property type="entry name" value="Aspartate Aminotransferase, domain 1"/>
    <property type="match status" value="1"/>
</dbReference>
<dbReference type="Pfam" id="PF00155">
    <property type="entry name" value="Aminotran_1_2"/>
    <property type="match status" value="1"/>
</dbReference>
<dbReference type="GO" id="GO:0008483">
    <property type="term" value="F:transaminase activity"/>
    <property type="evidence" value="ECO:0007669"/>
    <property type="project" value="UniProtKB-KW"/>
</dbReference>
<dbReference type="RefSeq" id="WP_019049792.1">
    <property type="nucleotide sequence ID" value="NZ_BAFO02000031.1"/>
</dbReference>
<dbReference type="PROSITE" id="PS00599">
    <property type="entry name" value="AA_TRANSFER_CLASS_2"/>
    <property type="match status" value="1"/>
</dbReference>
<dbReference type="CDD" id="cd00609">
    <property type="entry name" value="AAT_like"/>
    <property type="match status" value="1"/>
</dbReference>
<dbReference type="InterPro" id="IPR015422">
    <property type="entry name" value="PyrdxlP-dep_Trfase_small"/>
</dbReference>
<dbReference type="STRING" id="1824.SAMN05444423_101672"/>
<dbReference type="PANTHER" id="PTHR43643:SF3">
    <property type="entry name" value="HISTIDINOL-PHOSPHATE AMINOTRANSFERASE"/>
    <property type="match status" value="1"/>
</dbReference>
<dbReference type="InterPro" id="IPR050106">
    <property type="entry name" value="HistidinolP_aminotransfase"/>
</dbReference>
<dbReference type="EMBL" id="BAFO02000031">
    <property type="protein sequence ID" value="GAD85323.1"/>
    <property type="molecule type" value="Genomic_DNA"/>
</dbReference>
<dbReference type="eggNOG" id="COG0079">
    <property type="taxonomic scope" value="Bacteria"/>
</dbReference>
<dbReference type="GO" id="GO:0030170">
    <property type="term" value="F:pyridoxal phosphate binding"/>
    <property type="evidence" value="ECO:0007669"/>
    <property type="project" value="InterPro"/>
</dbReference>